<dbReference type="Proteomes" id="UP000322521">
    <property type="component" value="Unassembled WGS sequence"/>
</dbReference>
<dbReference type="EMBL" id="VXJS01000007">
    <property type="protein sequence ID" value="KAA8675527.1"/>
    <property type="molecule type" value="Genomic_DNA"/>
</dbReference>
<accession>A0A5M9NWP3</accession>
<evidence type="ECO:0000313" key="2">
    <source>
        <dbReference type="Proteomes" id="UP000322521"/>
    </source>
</evidence>
<sequence>MTNRNADWVRFFKLEEQFFDDVLSSTNEVESFGSHCYPKYTEEFTESGHLRLTKPQHIRWIGHVNGDQSLFNKLQKQAKEIYDLHQSLTLSEKRCSREPIFLVDATRIGVYKNVAHSSNLITSSDEVSLVRGKYSDTPERDIQNYNDMRKDLIDLGFSTATVSLAPVTLSLKVSTQELVNYFGREDIVYRRQTGHQYRSRVYWDRQSRPMKLGFFISLSPITYHCVVSPRESREDSYLNSGEAIPFVGPCDGEFWISKTS</sequence>
<proteinExistence type="predicted"/>
<comment type="caution">
    <text evidence="1">The sequence shown here is derived from an EMBL/GenBank/DDBJ whole genome shotgun (WGS) entry which is preliminary data.</text>
</comment>
<protein>
    <submittedName>
        <fullName evidence="1">Uncharacterized protein</fullName>
    </submittedName>
</protein>
<evidence type="ECO:0000313" key="1">
    <source>
        <dbReference type="EMBL" id="KAA8675527.1"/>
    </source>
</evidence>
<name>A0A5M9NWP3_9VIBR</name>
<dbReference type="RefSeq" id="WP_086715501.1">
    <property type="nucleotide sequence ID" value="NZ_AP025494.1"/>
</dbReference>
<reference evidence="1 2" key="1">
    <citation type="submission" date="2019-09" db="EMBL/GenBank/DDBJ databases">
        <title>Draft genome sequence of various Type strains from the CCUG.</title>
        <authorList>
            <person name="Pineiro-Iglesias B."/>
            <person name="Tunovic T."/>
            <person name="Unosson C."/>
            <person name="Inganas E."/>
            <person name="Ohlen M."/>
            <person name="Cardew S."/>
            <person name="Jensie-Markopoulos S."/>
            <person name="Salva-Serra F."/>
            <person name="Jaen-Luchoro D."/>
            <person name="Karlsson R."/>
            <person name="Svensson-Stadler L."/>
            <person name="Chun J."/>
            <person name="Moore E."/>
        </authorList>
    </citation>
    <scope>NUCLEOTIDE SEQUENCE [LARGE SCALE GENOMIC DNA]</scope>
    <source>
        <strain evidence="1 2">CCUG 56969T</strain>
    </source>
</reference>
<dbReference type="AlphaFoldDB" id="A0A5M9NWP3"/>
<organism evidence="1 2">
    <name type="scientific">Vibrio gigantis</name>
    <dbReference type="NCBI Taxonomy" id="296199"/>
    <lineage>
        <taxon>Bacteria</taxon>
        <taxon>Pseudomonadati</taxon>
        <taxon>Pseudomonadota</taxon>
        <taxon>Gammaproteobacteria</taxon>
        <taxon>Vibrionales</taxon>
        <taxon>Vibrionaceae</taxon>
        <taxon>Vibrio</taxon>
    </lineage>
</organism>
<keyword evidence="2" id="KW-1185">Reference proteome</keyword>
<gene>
    <name evidence="1" type="ORF">F4W18_12945</name>
</gene>